<dbReference type="Gene3D" id="1.10.1580.10">
    <property type="match status" value="1"/>
</dbReference>
<dbReference type="InterPro" id="IPR030378">
    <property type="entry name" value="G_CP_dom"/>
</dbReference>
<evidence type="ECO:0000313" key="10">
    <source>
        <dbReference type="EMBL" id="KHN68978.1"/>
    </source>
</evidence>
<evidence type="ECO:0000256" key="3">
    <source>
        <dbReference type="ARBA" id="ARBA00022127"/>
    </source>
</evidence>
<dbReference type="PRINTS" id="PR00326">
    <property type="entry name" value="GTP1OBG"/>
</dbReference>
<keyword evidence="11" id="KW-1185">Reference proteome</keyword>
<dbReference type="Proteomes" id="UP000031056">
    <property type="component" value="Unassembled WGS sequence"/>
</dbReference>
<dbReference type="CDD" id="cd01858">
    <property type="entry name" value="NGP_1"/>
    <property type="match status" value="1"/>
</dbReference>
<evidence type="ECO:0000256" key="1">
    <source>
        <dbReference type="ARBA" id="ARBA00003892"/>
    </source>
</evidence>
<dbReference type="PROSITE" id="PS51721">
    <property type="entry name" value="G_CP"/>
    <property type="match status" value="1"/>
</dbReference>
<dbReference type="PANTHER" id="PTHR11089:SF9">
    <property type="entry name" value="NUCLEOLAR GTP-BINDING PROTEIN 2"/>
    <property type="match status" value="1"/>
</dbReference>
<keyword evidence="4 7" id="KW-0547">Nucleotide-binding</keyword>
<organism evidence="10 11">
    <name type="scientific">Ordospora colligata OC4</name>
    <dbReference type="NCBI Taxonomy" id="1354746"/>
    <lineage>
        <taxon>Eukaryota</taxon>
        <taxon>Fungi</taxon>
        <taxon>Fungi incertae sedis</taxon>
        <taxon>Microsporidia</taxon>
        <taxon>Ordosporidae</taxon>
        <taxon>Ordospora</taxon>
    </lineage>
</organism>
<dbReference type="GO" id="GO:2000200">
    <property type="term" value="P:regulation of ribosomal subunit export from nucleus"/>
    <property type="evidence" value="ECO:0007669"/>
    <property type="project" value="EnsemblFungi"/>
</dbReference>
<dbReference type="InterPro" id="IPR006073">
    <property type="entry name" value="GTP-bd"/>
</dbReference>
<feature type="domain" description="CP-type G" evidence="9">
    <location>
        <begin position="154"/>
        <end position="315"/>
    </location>
</feature>
<dbReference type="STRING" id="1354746.A0A0B2UI05"/>
<keyword evidence="5 7" id="KW-0342">GTP-binding</keyword>
<dbReference type="GO" id="GO:0005525">
    <property type="term" value="F:GTP binding"/>
    <property type="evidence" value="ECO:0007669"/>
    <property type="project" value="UniProtKB-KW"/>
</dbReference>
<evidence type="ECO:0000256" key="6">
    <source>
        <dbReference type="ARBA" id="ARBA00023242"/>
    </source>
</evidence>
<evidence type="ECO:0000256" key="4">
    <source>
        <dbReference type="ARBA" id="ARBA00022741"/>
    </source>
</evidence>
<protein>
    <recommendedName>
        <fullName evidence="3 7">Nucleolar GTP-binding protein 2</fullName>
    </recommendedName>
</protein>
<evidence type="ECO:0000256" key="7">
    <source>
        <dbReference type="RuleBase" id="RU364023"/>
    </source>
</evidence>
<dbReference type="InParanoid" id="A0A0B2UI05"/>
<proteinExistence type="inferred from homology"/>
<comment type="subcellular location">
    <subcellularLocation>
        <location evidence="2 7">Nucleus</location>
        <location evidence="2 7">Nucleolus</location>
    </subcellularLocation>
</comment>
<evidence type="ECO:0000313" key="11">
    <source>
        <dbReference type="Proteomes" id="UP000031056"/>
    </source>
</evidence>
<keyword evidence="6 7" id="KW-0539">Nucleus</keyword>
<feature type="region of interest" description="Disordered" evidence="8">
    <location>
        <begin position="19"/>
        <end position="41"/>
    </location>
</feature>
<comment type="similarity">
    <text evidence="7">Belongs to the TRAFAC class YlqF/YawG GTPase family. NOG2 subfamily.</text>
</comment>
<dbReference type="RefSeq" id="XP_014563020.1">
    <property type="nucleotide sequence ID" value="XM_014707534.1"/>
</dbReference>
<evidence type="ECO:0000256" key="8">
    <source>
        <dbReference type="SAM" id="MobiDB-lite"/>
    </source>
</evidence>
<evidence type="ECO:0000259" key="9">
    <source>
        <dbReference type="PROSITE" id="PS51721"/>
    </source>
</evidence>
<dbReference type="SUPFAM" id="SSF52540">
    <property type="entry name" value="P-loop containing nucleoside triphosphate hydrolases"/>
    <property type="match status" value="1"/>
</dbReference>
<dbReference type="InterPro" id="IPR023179">
    <property type="entry name" value="GTP-bd_ortho_bundle_sf"/>
</dbReference>
<sequence length="413" mass="47022">MKENYYNKKNQKYLEMLRSGKPKKNSRGQIVKDAPFQKSKAEAGRIEPSRKWFTGTKIVSSTELDAYRSELKVQTPYNVLLSAGKVPYSLLEEGCKNRKRVNDFECVFGKKSIRKKPTLGYSSLKELSQQLTEEKKESIELKKEFVKGQSHRIWLELYKVLDSSDVIIHVLDARDPLGTLCDKISTYIKEEAPHKHLMYVLNKVDLVPTGVTAKWLKYFSKSHPTIAYHSSSITNNYGKANLVNLLRQLSKLYKKKHMSVGFVGYPNIGKSSIINTLRNKAVCKVAPVPGETKVWQYITLTRGIYLIDCPGIVPIADYTQAILRGAIRIENIEEPEMYIDEVISKAKESMSKTYGIVFNNSTDLLEKLAIRFGKLQKGGEPNIDAVSKMVLHDWVRGKIPYYTIPADAIDEEK</sequence>
<dbReference type="Pfam" id="PF01926">
    <property type="entry name" value="MMR_HSR1"/>
    <property type="match status" value="1"/>
</dbReference>
<dbReference type="InterPro" id="IPR012971">
    <property type="entry name" value="NOG2_N_dom"/>
</dbReference>
<gene>
    <name evidence="10" type="ORF">M896_110060</name>
</gene>
<evidence type="ECO:0000256" key="5">
    <source>
        <dbReference type="ARBA" id="ARBA00023134"/>
    </source>
</evidence>
<dbReference type="InterPro" id="IPR027417">
    <property type="entry name" value="P-loop_NTPase"/>
</dbReference>
<dbReference type="FunCoup" id="A0A0B2UI05">
    <property type="interactions" value="154"/>
</dbReference>
<dbReference type="OrthoDB" id="444945at2759"/>
<dbReference type="AlphaFoldDB" id="A0A0B2UI05"/>
<dbReference type="PANTHER" id="PTHR11089">
    <property type="entry name" value="GTP-BINDING PROTEIN-RELATED"/>
    <property type="match status" value="1"/>
</dbReference>
<dbReference type="Pfam" id="PF08153">
    <property type="entry name" value="NGP1NT"/>
    <property type="match status" value="1"/>
</dbReference>
<dbReference type="VEuPathDB" id="MicrosporidiaDB:M896_110060"/>
<dbReference type="Gene3D" id="3.40.50.300">
    <property type="entry name" value="P-loop containing nucleotide triphosphate hydrolases"/>
    <property type="match status" value="1"/>
</dbReference>
<dbReference type="GO" id="GO:0005654">
    <property type="term" value="C:nucleoplasm"/>
    <property type="evidence" value="ECO:0007669"/>
    <property type="project" value="EnsemblFungi"/>
</dbReference>
<dbReference type="FunFam" id="3.40.50.300:FF:000559">
    <property type="entry name" value="Nuclear/nucleolar GTPase 2"/>
    <property type="match status" value="1"/>
</dbReference>
<dbReference type="GO" id="GO:0000055">
    <property type="term" value="P:ribosomal large subunit export from nucleus"/>
    <property type="evidence" value="ECO:0007669"/>
    <property type="project" value="EnsemblFungi"/>
</dbReference>
<comment type="caution">
    <text evidence="10">The sequence shown here is derived from an EMBL/GenBank/DDBJ whole genome shotgun (WGS) entry which is preliminary data.</text>
</comment>
<dbReference type="InterPro" id="IPR050755">
    <property type="entry name" value="TRAFAC_YlqF/YawG_RiboMat"/>
</dbReference>
<accession>A0A0B2UI05</accession>
<dbReference type="GO" id="GO:0030687">
    <property type="term" value="C:preribosome, large subunit precursor"/>
    <property type="evidence" value="ECO:0007669"/>
    <property type="project" value="EnsemblFungi"/>
</dbReference>
<dbReference type="HOGENOM" id="CLU_011106_4_0_1"/>
<dbReference type="InterPro" id="IPR024929">
    <property type="entry name" value="GNL2_CP_dom"/>
</dbReference>
<reference evidence="10 11" key="1">
    <citation type="journal article" date="2014" name="MBio">
        <title>The Ordospora colligata genome; evolution of extreme reduction in microsporidia and host-to-parasite horizontal gene transfer.</title>
        <authorList>
            <person name="Pombert J.-F."/>
            <person name="Haag K.L."/>
            <person name="Beidas S."/>
            <person name="Ebert D."/>
            <person name="Keeling P.J."/>
        </authorList>
    </citation>
    <scope>NUCLEOTIDE SEQUENCE [LARGE SCALE GENOMIC DNA]</scope>
    <source>
        <strain evidence="10 11">OC4</strain>
    </source>
</reference>
<comment type="function">
    <text evidence="1 7">GTPase that associates with pre-60S ribosomal subunits in the nucleolus and is required for their nuclear export and maturation.</text>
</comment>
<name>A0A0B2UI05_9MICR</name>
<dbReference type="GO" id="GO:0070180">
    <property type="term" value="F:large ribosomal subunit rRNA binding"/>
    <property type="evidence" value="ECO:0007669"/>
    <property type="project" value="EnsemblFungi"/>
</dbReference>
<dbReference type="GeneID" id="26262477"/>
<dbReference type="GO" id="GO:0005730">
    <property type="term" value="C:nucleolus"/>
    <property type="evidence" value="ECO:0007669"/>
    <property type="project" value="UniProtKB-SubCell"/>
</dbReference>
<evidence type="ECO:0000256" key="2">
    <source>
        <dbReference type="ARBA" id="ARBA00004604"/>
    </source>
</evidence>
<dbReference type="EMBL" id="JOKQ01000011">
    <property type="protein sequence ID" value="KHN68978.1"/>
    <property type="molecule type" value="Genomic_DNA"/>
</dbReference>